<dbReference type="Pfam" id="PF00578">
    <property type="entry name" value="AhpC-TSA"/>
    <property type="match status" value="1"/>
</dbReference>
<dbReference type="InterPro" id="IPR036939">
    <property type="entry name" value="Cu2_ascorb_mOase_N_sf"/>
</dbReference>
<organism evidence="7 8">
    <name type="scientific">Anatilimnocola aggregata</name>
    <dbReference type="NCBI Taxonomy" id="2528021"/>
    <lineage>
        <taxon>Bacteria</taxon>
        <taxon>Pseudomonadati</taxon>
        <taxon>Planctomycetota</taxon>
        <taxon>Planctomycetia</taxon>
        <taxon>Pirellulales</taxon>
        <taxon>Pirellulaceae</taxon>
        <taxon>Anatilimnocola</taxon>
    </lineage>
</organism>
<dbReference type="OrthoDB" id="9788721at2"/>
<evidence type="ECO:0000259" key="6">
    <source>
        <dbReference type="PROSITE" id="PS51352"/>
    </source>
</evidence>
<dbReference type="PANTHER" id="PTHR43640">
    <property type="entry name" value="OS07G0260300 PROTEIN"/>
    <property type="match status" value="1"/>
</dbReference>
<dbReference type="GO" id="GO:0020037">
    <property type="term" value="F:heme binding"/>
    <property type="evidence" value="ECO:0007669"/>
    <property type="project" value="InterPro"/>
</dbReference>
<feature type="domain" description="Thioredoxin" evidence="6">
    <location>
        <begin position="29"/>
        <end position="181"/>
    </location>
</feature>
<dbReference type="GO" id="GO:0009055">
    <property type="term" value="F:electron transfer activity"/>
    <property type="evidence" value="ECO:0007669"/>
    <property type="project" value="InterPro"/>
</dbReference>
<dbReference type="InterPro" id="IPR008977">
    <property type="entry name" value="PHM/PNGase_F_dom_sf"/>
</dbReference>
<dbReference type="InterPro" id="IPR014784">
    <property type="entry name" value="Cu2_ascorb_mOase-like_C"/>
</dbReference>
<dbReference type="Proteomes" id="UP000315017">
    <property type="component" value="Chromosome"/>
</dbReference>
<dbReference type="KEGG" id="aagg:ETAA8_53260"/>
<dbReference type="GO" id="GO:0016209">
    <property type="term" value="F:antioxidant activity"/>
    <property type="evidence" value="ECO:0007669"/>
    <property type="project" value="InterPro"/>
</dbReference>
<name>A0A517YJ11_9BACT</name>
<keyword evidence="2 4" id="KW-0408">Iron</keyword>
<dbReference type="SUPFAM" id="SSF52833">
    <property type="entry name" value="Thioredoxin-like"/>
    <property type="match status" value="1"/>
</dbReference>
<keyword evidence="4" id="KW-0349">Heme</keyword>
<dbReference type="Gene3D" id="2.60.120.310">
    <property type="entry name" value="Copper type II, ascorbate-dependent monooxygenase, N-terminal domain"/>
    <property type="match status" value="1"/>
</dbReference>
<dbReference type="InterPro" id="IPR009056">
    <property type="entry name" value="Cyt_c-like_dom"/>
</dbReference>
<reference evidence="7 8" key="1">
    <citation type="submission" date="2019-02" db="EMBL/GenBank/DDBJ databases">
        <title>Deep-cultivation of Planctomycetes and their phenomic and genomic characterization uncovers novel biology.</title>
        <authorList>
            <person name="Wiegand S."/>
            <person name="Jogler M."/>
            <person name="Boedeker C."/>
            <person name="Pinto D."/>
            <person name="Vollmers J."/>
            <person name="Rivas-Marin E."/>
            <person name="Kohn T."/>
            <person name="Peeters S.H."/>
            <person name="Heuer A."/>
            <person name="Rast P."/>
            <person name="Oberbeckmann S."/>
            <person name="Bunk B."/>
            <person name="Jeske O."/>
            <person name="Meyerdierks A."/>
            <person name="Storesund J.E."/>
            <person name="Kallscheuer N."/>
            <person name="Luecker S."/>
            <person name="Lage O.M."/>
            <person name="Pohl T."/>
            <person name="Merkel B.J."/>
            <person name="Hornburger P."/>
            <person name="Mueller R.-W."/>
            <person name="Bruemmer F."/>
            <person name="Labrenz M."/>
            <person name="Spormann A.M."/>
            <person name="Op den Camp H."/>
            <person name="Overmann J."/>
            <person name="Amann R."/>
            <person name="Jetten M.S.M."/>
            <person name="Mascher T."/>
            <person name="Medema M.H."/>
            <person name="Devos D.P."/>
            <person name="Kaster A.-K."/>
            <person name="Ovreas L."/>
            <person name="Rohde M."/>
            <person name="Galperin M.Y."/>
            <person name="Jogler C."/>
        </authorList>
    </citation>
    <scope>NUCLEOTIDE SEQUENCE [LARGE SCALE GENOMIC DNA]</scope>
    <source>
        <strain evidence="7 8">ETA_A8</strain>
    </source>
</reference>
<dbReference type="RefSeq" id="WP_145095302.1">
    <property type="nucleotide sequence ID" value="NZ_CP036274.1"/>
</dbReference>
<proteinExistence type="predicted"/>
<evidence type="ECO:0000256" key="1">
    <source>
        <dbReference type="ARBA" id="ARBA00022723"/>
    </source>
</evidence>
<dbReference type="InterPro" id="IPR000866">
    <property type="entry name" value="AhpC/TSA"/>
</dbReference>
<dbReference type="GO" id="GO:0005507">
    <property type="term" value="F:copper ion binding"/>
    <property type="evidence" value="ECO:0007669"/>
    <property type="project" value="InterPro"/>
</dbReference>
<evidence type="ECO:0000256" key="4">
    <source>
        <dbReference type="PROSITE-ProRule" id="PRU00433"/>
    </source>
</evidence>
<evidence type="ECO:0000256" key="3">
    <source>
        <dbReference type="ARBA" id="ARBA00023157"/>
    </source>
</evidence>
<dbReference type="SUPFAM" id="SSF49742">
    <property type="entry name" value="PHM/PNGase F"/>
    <property type="match status" value="2"/>
</dbReference>
<dbReference type="PROSITE" id="PS51007">
    <property type="entry name" value="CYTC"/>
    <property type="match status" value="1"/>
</dbReference>
<evidence type="ECO:0000313" key="7">
    <source>
        <dbReference type="EMBL" id="QDU30207.1"/>
    </source>
</evidence>
<feature type="domain" description="Cytochrome c" evidence="5">
    <location>
        <begin position="210"/>
        <end position="293"/>
    </location>
</feature>
<evidence type="ECO:0000256" key="2">
    <source>
        <dbReference type="ARBA" id="ARBA00023004"/>
    </source>
</evidence>
<accession>A0A517YJ11</accession>
<sequence length="754" mass="82874">MPSLVCRSTVGILALFFTLGLAQPGLKAAESATQATNFSLQDFRGKAHSLADVKDQKVIVLAFLGCECPLAGQYAQTLQKLATKHAADGVTVWGIFSNQQDSLAEVAQFAKTLRIEFPLLKDPGNVIADQFQATRTPEIVVLDGKHVVRYHGRIDDQFTYGKQRPKAEHDYLGDAITAILAGQEPKIKTADPVGCLIGRKLKADESAPVTYTGHVAKILNKNCVHCHRPGEIGPFSMTSYEETVGWAEMIAEVVEDGRMPPWHANPAHGKFRNDTRLSAEDKQTIEDWVSYGAPQGDPKLLPAAPKFVEGWQIGEPDLVIHMADKPFNVPATGEVRYQYFVVDPGFTEDKWVKAAECRPGNRAVVHHIILGLQQGNGRGRQVGDVHSEWLTATAPGARPLVLTDGHAKLIPAGSRLVFQMHYTPNGTPQTDRSSLGLIFIDPSEVKHQVGTDQATNRGLRIPPGDANYQVDAIHAFSRDTNLLAFFPHMHLRGKAFRYTAVYPDGKEEILLDIPRYDFAWQNAYELAEPKLMPQGSRLRCEATFDNSTENLANPDPKSTVRWGDQTWEEMMIGYFDATPAEVKPIKISISRLKEFEALAAKQQAKLTPELRTLAKDALTSDAKLAAFGLELRKVVPQLDRICWTTVEGDKLNIACVAQEEGIRKIVGGSGRKLPASFTTVATYADKTDPIVHEKLAAAKGVDLQFMARTFGSSVHFPRKSDDATGSLNFWSTESAAFPPAAVEVLKEAADLLKK</sequence>
<keyword evidence="1 4" id="KW-0479">Metal-binding</keyword>
<dbReference type="GO" id="GO:0016715">
    <property type="term" value="F:oxidoreductase activity, acting on paired donors, with incorporation or reduction of molecular oxygen, reduced ascorbate as one donor, and incorporation of one atom of oxygen"/>
    <property type="evidence" value="ECO:0007669"/>
    <property type="project" value="InterPro"/>
</dbReference>
<gene>
    <name evidence="7" type="ORF">ETAA8_53260</name>
</gene>
<dbReference type="Gene3D" id="3.40.30.10">
    <property type="entry name" value="Glutaredoxin"/>
    <property type="match status" value="1"/>
</dbReference>
<dbReference type="PROSITE" id="PS51352">
    <property type="entry name" value="THIOREDOXIN_2"/>
    <property type="match status" value="1"/>
</dbReference>
<dbReference type="InterPro" id="IPR047262">
    <property type="entry name" value="PRX-like1"/>
</dbReference>
<dbReference type="PANTHER" id="PTHR43640:SF1">
    <property type="entry name" value="THIOREDOXIN-DEPENDENT PEROXIREDOXIN"/>
    <property type="match status" value="1"/>
</dbReference>
<evidence type="ECO:0000259" key="5">
    <source>
        <dbReference type="PROSITE" id="PS51007"/>
    </source>
</evidence>
<keyword evidence="3" id="KW-1015">Disulfide bond</keyword>
<dbReference type="AlphaFoldDB" id="A0A517YJ11"/>
<dbReference type="InterPro" id="IPR013766">
    <property type="entry name" value="Thioredoxin_domain"/>
</dbReference>
<dbReference type="InterPro" id="IPR036249">
    <property type="entry name" value="Thioredoxin-like_sf"/>
</dbReference>
<dbReference type="Gene3D" id="2.60.120.230">
    <property type="match status" value="1"/>
</dbReference>
<evidence type="ECO:0000313" key="8">
    <source>
        <dbReference type="Proteomes" id="UP000315017"/>
    </source>
</evidence>
<protein>
    <submittedName>
        <fullName evidence="7">Thiol-disulfide oxidoreductase</fullName>
    </submittedName>
</protein>
<dbReference type="EMBL" id="CP036274">
    <property type="protein sequence ID" value="QDU30207.1"/>
    <property type="molecule type" value="Genomic_DNA"/>
</dbReference>
<keyword evidence="8" id="KW-1185">Reference proteome</keyword>